<evidence type="ECO:0000313" key="1">
    <source>
        <dbReference type="EMBL" id="MEP0864269.1"/>
    </source>
</evidence>
<evidence type="ECO:0000313" key="2">
    <source>
        <dbReference type="Proteomes" id="UP001442494"/>
    </source>
</evidence>
<keyword evidence="1" id="KW-0808">Transferase</keyword>
<dbReference type="GO" id="GO:0008168">
    <property type="term" value="F:methyltransferase activity"/>
    <property type="evidence" value="ECO:0007669"/>
    <property type="project" value="UniProtKB-KW"/>
</dbReference>
<dbReference type="RefSeq" id="WP_190427452.1">
    <property type="nucleotide sequence ID" value="NZ_JAMPKK010000011.1"/>
</dbReference>
<dbReference type="Pfam" id="PF07021">
    <property type="entry name" value="MetW"/>
    <property type="match status" value="1"/>
</dbReference>
<accession>A0ABV0JLF3</accession>
<proteinExistence type="predicted"/>
<dbReference type="InterPro" id="IPR010743">
    <property type="entry name" value="Methionine_synth_MetW"/>
</dbReference>
<sequence>MLGNVEEVLSRIKPNDLVLDVGGWACPFNRANWVIDAEPYETRGFYARNGMGKAQGGEKEYFNRDTWVQRDICDKESWPFKDNFFDFSICSHTLEDIRDPLYVCSELIRVSKRGYIEVPSRLVESCRGIESSRIVGLSHHRWLVDITDNCVQFTMKYHMINGDFQLSFPPSFAKKLSPSETISYLFWEDSFDVAETQIHGVDNIHAHLRQFVAQRYNYPHYRFVMKWVNNLVDRGLKKIARSFSV</sequence>
<dbReference type="Proteomes" id="UP001442494">
    <property type="component" value="Unassembled WGS sequence"/>
</dbReference>
<dbReference type="InterPro" id="IPR029063">
    <property type="entry name" value="SAM-dependent_MTases_sf"/>
</dbReference>
<dbReference type="EMBL" id="JAMPKK010000011">
    <property type="protein sequence ID" value="MEP0864269.1"/>
    <property type="molecule type" value="Genomic_DNA"/>
</dbReference>
<dbReference type="Gene3D" id="3.40.50.150">
    <property type="entry name" value="Vaccinia Virus protein VP39"/>
    <property type="match status" value="1"/>
</dbReference>
<gene>
    <name evidence="1" type="ORF">NDI37_07285</name>
</gene>
<dbReference type="GO" id="GO:0032259">
    <property type="term" value="P:methylation"/>
    <property type="evidence" value="ECO:0007669"/>
    <property type="project" value="UniProtKB-KW"/>
</dbReference>
<reference evidence="1 2" key="1">
    <citation type="submission" date="2022-04" db="EMBL/GenBank/DDBJ databases">
        <title>Positive selection, recombination, and allopatry shape intraspecific diversity of widespread and dominant cyanobacteria.</title>
        <authorList>
            <person name="Wei J."/>
            <person name="Shu W."/>
            <person name="Hu C."/>
        </authorList>
    </citation>
    <scope>NUCLEOTIDE SEQUENCE [LARGE SCALE GENOMIC DNA]</scope>
    <source>
        <strain evidence="1 2">GB2-A5</strain>
    </source>
</reference>
<keyword evidence="2" id="KW-1185">Reference proteome</keyword>
<comment type="caution">
    <text evidence="1">The sequence shown here is derived from an EMBL/GenBank/DDBJ whole genome shotgun (WGS) entry which is preliminary data.</text>
</comment>
<keyword evidence="1" id="KW-0489">Methyltransferase</keyword>
<protein>
    <submittedName>
        <fullName evidence="1">Class I SAM-dependent methyltransferase</fullName>
    </submittedName>
</protein>
<name>A0ABV0JLF3_9CYAN</name>
<organism evidence="1 2">
    <name type="scientific">Funiculus sociatus GB2-A5</name>
    <dbReference type="NCBI Taxonomy" id="2933946"/>
    <lineage>
        <taxon>Bacteria</taxon>
        <taxon>Bacillati</taxon>
        <taxon>Cyanobacteriota</taxon>
        <taxon>Cyanophyceae</taxon>
        <taxon>Coleofasciculales</taxon>
        <taxon>Coleofasciculaceae</taxon>
        <taxon>Funiculus</taxon>
    </lineage>
</organism>
<dbReference type="SUPFAM" id="SSF53335">
    <property type="entry name" value="S-adenosyl-L-methionine-dependent methyltransferases"/>
    <property type="match status" value="1"/>
</dbReference>